<name>A0A413T006_9BACT</name>
<accession>A0A413T006</accession>
<protein>
    <submittedName>
        <fullName evidence="1">6-bladed beta-propeller</fullName>
    </submittedName>
</protein>
<proteinExistence type="predicted"/>
<gene>
    <name evidence="1" type="ORF">DW921_08005</name>
</gene>
<dbReference type="Proteomes" id="UP000283855">
    <property type="component" value="Unassembled WGS sequence"/>
</dbReference>
<dbReference type="RefSeq" id="WP_118400422.1">
    <property type="nucleotide sequence ID" value="NZ_CABJGD010000014.1"/>
</dbReference>
<evidence type="ECO:0000313" key="2">
    <source>
        <dbReference type="Proteomes" id="UP000283855"/>
    </source>
</evidence>
<reference evidence="1 2" key="1">
    <citation type="submission" date="2018-08" db="EMBL/GenBank/DDBJ databases">
        <title>A genome reference for cultivated species of the human gut microbiota.</title>
        <authorList>
            <person name="Zou Y."/>
            <person name="Xue W."/>
            <person name="Luo G."/>
        </authorList>
    </citation>
    <scope>NUCLEOTIDE SEQUENCE [LARGE SCALE GENOMIC DNA]</scope>
    <source>
        <strain evidence="1 2">AM42-38</strain>
    </source>
</reference>
<dbReference type="SUPFAM" id="SSF50969">
    <property type="entry name" value="YVTN repeat-like/Quinoprotein amine dehydrogenase"/>
    <property type="match status" value="1"/>
</dbReference>
<sequence>MKKLLGILIILCSCSSGKEYNEPQFVEKEEIRGECLSDDLMISYAYDMAVDDQYIYILASSQGKWVHVYDKSDGQYRGSHVLTGQGPGEVHTASSLTVDKDKLQIYDQSQMKLLTYSLKKASDSLQISFMDDVSFSSNKGIVRRAWLFADSLYLSDGQLGAENKKQKRFQLYDGHSVIYSYDDFPVQGEDLEKVFLFPQICFSPSKDKMATGTLYGGILEIFHLSDSSISLSDVYRFYEPSVSFSSGDLIPEKDMKYGFSAMSATDDVIYSVLIGDSDPNKLNNISVFDWNGKGLIRYKTDKQIFKLSCYPGNPSELYALTFSPSEGFSLYLYRVKTNNGIQ</sequence>
<organism evidence="1 2">
    <name type="scientific">Phocaeicola coprophilus</name>
    <dbReference type="NCBI Taxonomy" id="387090"/>
    <lineage>
        <taxon>Bacteria</taxon>
        <taxon>Pseudomonadati</taxon>
        <taxon>Bacteroidota</taxon>
        <taxon>Bacteroidia</taxon>
        <taxon>Bacteroidales</taxon>
        <taxon>Bacteroidaceae</taxon>
        <taxon>Phocaeicola</taxon>
    </lineage>
</organism>
<dbReference type="Pfam" id="PF15869">
    <property type="entry name" value="TolB_like"/>
    <property type="match status" value="1"/>
</dbReference>
<dbReference type="InterPro" id="IPR011044">
    <property type="entry name" value="Quino_amine_DH_bsu"/>
</dbReference>
<dbReference type="EMBL" id="QSFT01000014">
    <property type="protein sequence ID" value="RHA75735.1"/>
    <property type="molecule type" value="Genomic_DNA"/>
</dbReference>
<comment type="caution">
    <text evidence="1">The sequence shown here is derived from an EMBL/GenBank/DDBJ whole genome shotgun (WGS) entry which is preliminary data.</text>
</comment>
<evidence type="ECO:0000313" key="1">
    <source>
        <dbReference type="EMBL" id="RHA75735.1"/>
    </source>
</evidence>
<dbReference type="AlphaFoldDB" id="A0A413T006"/>